<evidence type="ECO:0000256" key="2">
    <source>
        <dbReference type="PIRSR" id="PIRSR018249-2"/>
    </source>
</evidence>
<dbReference type="AlphaFoldDB" id="A0A0R1ZIZ2"/>
<keyword evidence="2" id="KW-0949">S-adenosyl-L-methionine</keyword>
<dbReference type="InterPro" id="IPR029063">
    <property type="entry name" value="SAM-dependent_MTases_sf"/>
</dbReference>
<dbReference type="GO" id="GO:0032259">
    <property type="term" value="P:methylation"/>
    <property type="evidence" value="ECO:0007669"/>
    <property type="project" value="UniProtKB-KW"/>
</dbReference>
<accession>A0A0R1ZIZ2</accession>
<feature type="binding site" evidence="2">
    <location>
        <begin position="113"/>
        <end position="114"/>
    </location>
    <ligand>
        <name>S-adenosyl-L-methionine</name>
        <dbReference type="ChEBI" id="CHEBI:59789"/>
    </ligand>
</feature>
<name>A0A0R1ZIZ2_9LACO</name>
<organism evidence="4 5">
    <name type="scientific">Ligilactobacillus araffinosus DSM 20653</name>
    <dbReference type="NCBI Taxonomy" id="1423820"/>
    <lineage>
        <taxon>Bacteria</taxon>
        <taxon>Bacillati</taxon>
        <taxon>Bacillota</taxon>
        <taxon>Bacilli</taxon>
        <taxon>Lactobacillales</taxon>
        <taxon>Lactobacillaceae</taxon>
        <taxon>Ligilactobacillus</taxon>
    </lineage>
</organism>
<dbReference type="SUPFAM" id="SSF53335">
    <property type="entry name" value="S-adenosyl-L-methionine-dependent methyltransferases"/>
    <property type="match status" value="1"/>
</dbReference>
<evidence type="ECO:0000313" key="5">
    <source>
        <dbReference type="Proteomes" id="UP000051291"/>
    </source>
</evidence>
<reference evidence="4 5" key="1">
    <citation type="journal article" date="2015" name="Genome Announc.">
        <title>Expanding the biotechnology potential of lactobacilli through comparative genomics of 213 strains and associated genera.</title>
        <authorList>
            <person name="Sun Z."/>
            <person name="Harris H.M."/>
            <person name="McCann A."/>
            <person name="Guo C."/>
            <person name="Argimon S."/>
            <person name="Zhang W."/>
            <person name="Yang X."/>
            <person name="Jeffery I.B."/>
            <person name="Cooney J.C."/>
            <person name="Kagawa T.F."/>
            <person name="Liu W."/>
            <person name="Song Y."/>
            <person name="Salvetti E."/>
            <person name="Wrobel A."/>
            <person name="Rasinkangas P."/>
            <person name="Parkhill J."/>
            <person name="Rea M.C."/>
            <person name="O'Sullivan O."/>
            <person name="Ritari J."/>
            <person name="Douillard F.P."/>
            <person name="Paul Ross R."/>
            <person name="Yang R."/>
            <person name="Briner A.E."/>
            <person name="Felis G.E."/>
            <person name="de Vos W.M."/>
            <person name="Barrangou R."/>
            <person name="Klaenhammer T.R."/>
            <person name="Caufield P.W."/>
            <person name="Cui Y."/>
            <person name="Zhang H."/>
            <person name="O'Toole P.W."/>
        </authorList>
    </citation>
    <scope>NUCLEOTIDE SEQUENCE [LARGE SCALE GENOMIC DNA]</scope>
    <source>
        <strain evidence="4 5">DSM 20653</strain>
    </source>
</reference>
<keyword evidence="4" id="KW-0489">Methyltransferase</keyword>
<keyword evidence="5" id="KW-1185">Reference proteome</keyword>
<dbReference type="STRING" id="1423820.FC64_GL000876"/>
<evidence type="ECO:0000256" key="1">
    <source>
        <dbReference type="PIRSR" id="PIRSR018249-1"/>
    </source>
</evidence>
<evidence type="ECO:0000313" key="4">
    <source>
        <dbReference type="EMBL" id="KRM51689.1"/>
    </source>
</evidence>
<proteinExistence type="predicted"/>
<feature type="binding site" evidence="1">
    <location>
        <position position="45"/>
    </location>
    <ligand>
        <name>Zn(2+)</name>
        <dbReference type="ChEBI" id="CHEBI:29105"/>
    </ligand>
</feature>
<dbReference type="Pfam" id="PF13847">
    <property type="entry name" value="Methyltransf_31"/>
    <property type="match status" value="1"/>
</dbReference>
<comment type="caution">
    <text evidence="4">The sequence shown here is derived from an EMBL/GenBank/DDBJ whole genome shotgun (WGS) entry which is preliminary data.</text>
</comment>
<dbReference type="InterPro" id="IPR016718">
    <property type="entry name" value="rRNA_m1G-MeTrfase_A_prd"/>
</dbReference>
<keyword evidence="1" id="KW-0862">Zinc</keyword>
<dbReference type="GO" id="GO:0046872">
    <property type="term" value="F:metal ion binding"/>
    <property type="evidence" value="ECO:0007669"/>
    <property type="project" value="UniProtKB-KW"/>
</dbReference>
<dbReference type="CDD" id="cd02440">
    <property type="entry name" value="AdoMet_MTases"/>
    <property type="match status" value="1"/>
</dbReference>
<dbReference type="EMBL" id="AYYZ01000029">
    <property type="protein sequence ID" value="KRM51689.1"/>
    <property type="molecule type" value="Genomic_DNA"/>
</dbReference>
<keyword evidence="1" id="KW-0479">Metal-binding</keyword>
<dbReference type="GO" id="GO:0008168">
    <property type="term" value="F:methyltransferase activity"/>
    <property type="evidence" value="ECO:0007669"/>
    <property type="project" value="UniProtKB-KW"/>
</dbReference>
<sequence>MNANQTKLLKKIDQAKVFLTHNRNLFKCPYCGAKMTAIEDYSLICAQGHRFDLSKKGTLFLIKHGVKSDYDQKELWQARRHVLQHGLFDEVLEQIIQRMPQRNLTYIDVGCGEGTPLAQIRKQRRQFNDQAIGFDISKDAISLATQQTANSFFCIADLAALPFANRQIDVIIDILSPSSYREFDRVLAQNGILFKVIPNAKYLIELRHRLYRPEDPKYSYQNDDVLNRVIEQYPQTEVVPVKYQFDLTPELATDLLKMTPLQWGTQADPANVFKTSLEYVTVDMSLLIVRKIL</sequence>
<dbReference type="Gene3D" id="3.40.50.150">
    <property type="entry name" value="Vaccinia Virus protein VP39"/>
    <property type="match status" value="1"/>
</dbReference>
<keyword evidence="4" id="KW-0808">Transferase</keyword>
<evidence type="ECO:0000259" key="3">
    <source>
        <dbReference type="Pfam" id="PF13847"/>
    </source>
</evidence>
<feature type="binding site" evidence="2">
    <location>
        <position position="202"/>
    </location>
    <ligand>
        <name>S-adenosyl-L-methionine</name>
        <dbReference type="ChEBI" id="CHEBI:59789"/>
    </ligand>
</feature>
<feature type="binding site" evidence="1">
    <location>
        <position position="49"/>
    </location>
    <ligand>
        <name>Zn(2+)</name>
        <dbReference type="ChEBI" id="CHEBI:29105"/>
    </ligand>
</feature>
<dbReference type="Proteomes" id="UP000051291">
    <property type="component" value="Unassembled WGS sequence"/>
</dbReference>
<feature type="binding site" evidence="2">
    <location>
        <position position="88"/>
    </location>
    <ligand>
        <name>S-adenosyl-L-methionine</name>
        <dbReference type="ChEBI" id="CHEBI:59789"/>
    </ligand>
</feature>
<dbReference type="PATRIC" id="fig|1423820.4.peg.898"/>
<gene>
    <name evidence="4" type="ORF">FC64_GL000876</name>
</gene>
<feature type="domain" description="Methyltransferase" evidence="3">
    <location>
        <begin position="102"/>
        <end position="194"/>
    </location>
</feature>
<dbReference type="InterPro" id="IPR025714">
    <property type="entry name" value="Methyltranfer_dom"/>
</dbReference>
<dbReference type="PIRSF" id="PIRSF018249">
    <property type="entry name" value="MyrA_prd"/>
    <property type="match status" value="1"/>
</dbReference>
<protein>
    <submittedName>
        <fullName evidence="4">23s ribosomal rna m(1)g 745 methyltransferase</fullName>
    </submittedName>
</protein>